<dbReference type="EMBL" id="JBEDUW010000007">
    <property type="protein sequence ID" value="KAK9912408.1"/>
    <property type="molecule type" value="Genomic_DNA"/>
</dbReference>
<organism evidence="1 2">
    <name type="scientific">Rubus argutus</name>
    <name type="common">Southern blackberry</name>
    <dbReference type="NCBI Taxonomy" id="59490"/>
    <lineage>
        <taxon>Eukaryota</taxon>
        <taxon>Viridiplantae</taxon>
        <taxon>Streptophyta</taxon>
        <taxon>Embryophyta</taxon>
        <taxon>Tracheophyta</taxon>
        <taxon>Spermatophyta</taxon>
        <taxon>Magnoliopsida</taxon>
        <taxon>eudicotyledons</taxon>
        <taxon>Gunneridae</taxon>
        <taxon>Pentapetalae</taxon>
        <taxon>rosids</taxon>
        <taxon>fabids</taxon>
        <taxon>Rosales</taxon>
        <taxon>Rosaceae</taxon>
        <taxon>Rosoideae</taxon>
        <taxon>Rosoideae incertae sedis</taxon>
        <taxon>Rubus</taxon>
    </lineage>
</organism>
<sequence>MRAKFVAVAGYLGIAMPSELGRVGKEKELSAAGHAIDAVVRAARLGSSAAKVEFGLGLWQIDDVGGDVAEN</sequence>
<dbReference type="AlphaFoldDB" id="A0AAW1VYD5"/>
<comment type="caution">
    <text evidence="1">The sequence shown here is derived from an EMBL/GenBank/DDBJ whole genome shotgun (WGS) entry which is preliminary data.</text>
</comment>
<evidence type="ECO:0000313" key="2">
    <source>
        <dbReference type="Proteomes" id="UP001457282"/>
    </source>
</evidence>
<gene>
    <name evidence="1" type="ORF">M0R45_036275</name>
</gene>
<proteinExistence type="predicted"/>
<name>A0AAW1VYD5_RUBAR</name>
<protein>
    <submittedName>
        <fullName evidence="1">Uncharacterized protein</fullName>
    </submittedName>
</protein>
<dbReference type="Proteomes" id="UP001457282">
    <property type="component" value="Unassembled WGS sequence"/>
</dbReference>
<reference evidence="1 2" key="1">
    <citation type="journal article" date="2023" name="G3 (Bethesda)">
        <title>A chromosome-length genome assembly and annotation of blackberry (Rubus argutus, cv. 'Hillquist').</title>
        <authorList>
            <person name="Bruna T."/>
            <person name="Aryal R."/>
            <person name="Dudchenko O."/>
            <person name="Sargent D.J."/>
            <person name="Mead D."/>
            <person name="Buti M."/>
            <person name="Cavallini A."/>
            <person name="Hytonen T."/>
            <person name="Andres J."/>
            <person name="Pham M."/>
            <person name="Weisz D."/>
            <person name="Mascagni F."/>
            <person name="Usai G."/>
            <person name="Natali L."/>
            <person name="Bassil N."/>
            <person name="Fernandez G.E."/>
            <person name="Lomsadze A."/>
            <person name="Armour M."/>
            <person name="Olukolu B."/>
            <person name="Poorten T."/>
            <person name="Britton C."/>
            <person name="Davik J."/>
            <person name="Ashrafi H."/>
            <person name="Aiden E.L."/>
            <person name="Borodovsky M."/>
            <person name="Worthington M."/>
        </authorList>
    </citation>
    <scope>NUCLEOTIDE SEQUENCE [LARGE SCALE GENOMIC DNA]</scope>
    <source>
        <strain evidence="1">PI 553951</strain>
    </source>
</reference>
<evidence type="ECO:0000313" key="1">
    <source>
        <dbReference type="EMBL" id="KAK9912408.1"/>
    </source>
</evidence>
<keyword evidence="2" id="KW-1185">Reference proteome</keyword>
<accession>A0AAW1VYD5</accession>